<sequence>MMLRRSWSPQVMWFLYFW</sequence>
<protein>
    <submittedName>
        <fullName evidence="1">Uncharacterized protein</fullName>
    </submittedName>
</protein>
<evidence type="ECO:0000313" key="1">
    <source>
        <dbReference type="EMBL" id="JAH30102.1"/>
    </source>
</evidence>
<reference evidence="1" key="1">
    <citation type="submission" date="2014-11" db="EMBL/GenBank/DDBJ databases">
        <authorList>
            <person name="Amaro Gonzalez C."/>
        </authorList>
    </citation>
    <scope>NUCLEOTIDE SEQUENCE</scope>
</reference>
<organism evidence="1">
    <name type="scientific">Anguilla anguilla</name>
    <name type="common">European freshwater eel</name>
    <name type="synonym">Muraena anguilla</name>
    <dbReference type="NCBI Taxonomy" id="7936"/>
    <lineage>
        <taxon>Eukaryota</taxon>
        <taxon>Metazoa</taxon>
        <taxon>Chordata</taxon>
        <taxon>Craniata</taxon>
        <taxon>Vertebrata</taxon>
        <taxon>Euteleostomi</taxon>
        <taxon>Actinopterygii</taxon>
        <taxon>Neopterygii</taxon>
        <taxon>Teleostei</taxon>
        <taxon>Anguilliformes</taxon>
        <taxon>Anguillidae</taxon>
        <taxon>Anguilla</taxon>
    </lineage>
</organism>
<accession>A0A0E9RMQ1</accession>
<dbReference type="AlphaFoldDB" id="A0A0E9RMQ1"/>
<name>A0A0E9RMQ1_ANGAN</name>
<dbReference type="EMBL" id="GBXM01078475">
    <property type="protein sequence ID" value="JAH30102.1"/>
    <property type="molecule type" value="Transcribed_RNA"/>
</dbReference>
<proteinExistence type="predicted"/>
<reference evidence="1" key="2">
    <citation type="journal article" date="2015" name="Fish Shellfish Immunol.">
        <title>Early steps in the European eel (Anguilla anguilla)-Vibrio vulnificus interaction in the gills: Role of the RtxA13 toxin.</title>
        <authorList>
            <person name="Callol A."/>
            <person name="Pajuelo D."/>
            <person name="Ebbesson L."/>
            <person name="Teles M."/>
            <person name="MacKenzie S."/>
            <person name="Amaro C."/>
        </authorList>
    </citation>
    <scope>NUCLEOTIDE SEQUENCE</scope>
</reference>